<evidence type="ECO:0000256" key="4">
    <source>
        <dbReference type="RuleBase" id="RU004508"/>
    </source>
</evidence>
<name>A0A1F4VBG0_UNCKA</name>
<dbReference type="NCBIfam" id="NF011936">
    <property type="entry name" value="PRK15407.1"/>
    <property type="match status" value="1"/>
</dbReference>
<sequence>MSNHLREEILSLVKKYHDENFNKVLIAGESYIPPSGKVFGFEEVRNLVDASLDFWLTEGRFNEQFEKELAEFISVNFCATVNSGSSANLLAFYALTSREFGSRAIKKGDEIIEVATCFPTTLNPVLQFGCIPVLVDVEIPAYNASAKNVLSAVTDKTKAIFLAHTLGNPYEVEEIAKFCKEKGIWLIEDCCDALGAEYGGKRVGSFGDVATLSFYPAHQITCGEGGAVLTNNALLNKMVRSFRDWGRDCWCAPGNENTCGIRFNWQLGTLPRGYDHKYIYSHIGFNLKMTDLQASVGLAQMQRVGGFIKKRRENHNLLIEYLKKYEDYFIMPEATENSNPSWFGFVITIKDGAPFTRTDLIRYLENHKIGTRLLFAGNITRQPAYKDIEFIVHDKLVNADKVMNDTFWIGCYPAINEDIIKYVSKTFEEFISLSEKGIINAKAN</sequence>
<protein>
    <submittedName>
        <fullName evidence="5">Lipopolysaccharide biosynthesis protein RfbH</fullName>
    </submittedName>
</protein>
<comment type="cofactor">
    <cofactor evidence="1">
        <name>pyridoxal 5'-phosphate</name>
        <dbReference type="ChEBI" id="CHEBI:597326"/>
    </cofactor>
</comment>
<dbReference type="Gene3D" id="3.90.1150.10">
    <property type="entry name" value="Aspartate Aminotransferase, domain 1"/>
    <property type="match status" value="1"/>
</dbReference>
<dbReference type="InterPro" id="IPR015424">
    <property type="entry name" value="PyrdxlP-dep_Trfase"/>
</dbReference>
<dbReference type="EMBL" id="MEVD01000003">
    <property type="protein sequence ID" value="OGC54487.1"/>
    <property type="molecule type" value="Genomic_DNA"/>
</dbReference>
<dbReference type="STRING" id="1802620.A3D91_01140"/>
<dbReference type="GO" id="GO:0000271">
    <property type="term" value="P:polysaccharide biosynthetic process"/>
    <property type="evidence" value="ECO:0007669"/>
    <property type="project" value="TreeGrafter"/>
</dbReference>
<reference evidence="5 6" key="1">
    <citation type="journal article" date="2016" name="Nat. Commun.">
        <title>Thousands of microbial genomes shed light on interconnected biogeochemical processes in an aquifer system.</title>
        <authorList>
            <person name="Anantharaman K."/>
            <person name="Brown C.T."/>
            <person name="Hug L.A."/>
            <person name="Sharon I."/>
            <person name="Castelle C.J."/>
            <person name="Probst A.J."/>
            <person name="Thomas B.C."/>
            <person name="Singh A."/>
            <person name="Wilkins M.J."/>
            <person name="Karaoz U."/>
            <person name="Brodie E.L."/>
            <person name="Williams K.H."/>
            <person name="Hubbard S.S."/>
            <person name="Banfield J.F."/>
        </authorList>
    </citation>
    <scope>NUCLEOTIDE SEQUENCE [LARGE SCALE GENOMIC DNA]</scope>
</reference>
<dbReference type="Proteomes" id="UP000178127">
    <property type="component" value="Unassembled WGS sequence"/>
</dbReference>
<evidence type="ECO:0000313" key="6">
    <source>
        <dbReference type="Proteomes" id="UP000178127"/>
    </source>
</evidence>
<gene>
    <name evidence="5" type="ORF">A3D91_01140</name>
</gene>
<evidence type="ECO:0000256" key="2">
    <source>
        <dbReference type="ARBA" id="ARBA00022898"/>
    </source>
</evidence>
<accession>A0A1F4VBG0</accession>
<organism evidence="5 6">
    <name type="scientific">candidate division WWE3 bacterium RIFCSPHIGHO2_02_FULL_38_14</name>
    <dbReference type="NCBI Taxonomy" id="1802620"/>
    <lineage>
        <taxon>Bacteria</taxon>
        <taxon>Katanobacteria</taxon>
    </lineage>
</organism>
<dbReference type="Gene3D" id="3.40.640.10">
    <property type="entry name" value="Type I PLP-dependent aspartate aminotransferase-like (Major domain)"/>
    <property type="match status" value="1"/>
</dbReference>
<dbReference type="PANTHER" id="PTHR30244:SF34">
    <property type="entry name" value="DTDP-4-AMINO-4,6-DIDEOXYGALACTOSE TRANSAMINASE"/>
    <property type="match status" value="1"/>
</dbReference>
<proteinExistence type="inferred from homology"/>
<dbReference type="InterPro" id="IPR000653">
    <property type="entry name" value="DegT/StrS_aminotransferase"/>
</dbReference>
<dbReference type="PIRSF" id="PIRSF000390">
    <property type="entry name" value="PLP_StrS"/>
    <property type="match status" value="1"/>
</dbReference>
<dbReference type="InterPro" id="IPR015422">
    <property type="entry name" value="PyrdxlP-dep_Trfase_small"/>
</dbReference>
<dbReference type="FunFam" id="3.40.640.10:FF:000079">
    <property type="entry name" value="LPS biosynthesis protein"/>
    <property type="match status" value="1"/>
</dbReference>
<comment type="caution">
    <text evidence="5">The sequence shown here is derived from an EMBL/GenBank/DDBJ whole genome shotgun (WGS) entry which is preliminary data.</text>
</comment>
<dbReference type="AlphaFoldDB" id="A0A1F4VBG0"/>
<evidence type="ECO:0000256" key="1">
    <source>
        <dbReference type="ARBA" id="ARBA00001933"/>
    </source>
</evidence>
<dbReference type="SUPFAM" id="SSF53383">
    <property type="entry name" value="PLP-dependent transferases"/>
    <property type="match status" value="1"/>
</dbReference>
<evidence type="ECO:0000256" key="3">
    <source>
        <dbReference type="ARBA" id="ARBA00037999"/>
    </source>
</evidence>
<keyword evidence="2 4" id="KW-0663">Pyridoxal phosphate</keyword>
<dbReference type="Pfam" id="PF01041">
    <property type="entry name" value="DegT_DnrJ_EryC1"/>
    <property type="match status" value="1"/>
</dbReference>
<dbReference type="GO" id="GO:0008483">
    <property type="term" value="F:transaminase activity"/>
    <property type="evidence" value="ECO:0007669"/>
    <property type="project" value="TreeGrafter"/>
</dbReference>
<dbReference type="CDD" id="cd00616">
    <property type="entry name" value="AHBA_syn"/>
    <property type="match status" value="1"/>
</dbReference>
<evidence type="ECO:0000313" key="5">
    <source>
        <dbReference type="EMBL" id="OGC54487.1"/>
    </source>
</evidence>
<dbReference type="InterPro" id="IPR015421">
    <property type="entry name" value="PyrdxlP-dep_Trfase_major"/>
</dbReference>
<comment type="similarity">
    <text evidence="3 4">Belongs to the DegT/DnrJ/EryC1 family.</text>
</comment>
<dbReference type="PANTHER" id="PTHR30244">
    <property type="entry name" value="TRANSAMINASE"/>
    <property type="match status" value="1"/>
</dbReference>
<dbReference type="GO" id="GO:0030170">
    <property type="term" value="F:pyridoxal phosphate binding"/>
    <property type="evidence" value="ECO:0007669"/>
    <property type="project" value="TreeGrafter"/>
</dbReference>